<evidence type="ECO:0000256" key="3">
    <source>
        <dbReference type="ARBA" id="ARBA00022679"/>
    </source>
</evidence>
<keyword evidence="3 5" id="KW-0808">Transferase</keyword>
<name>A0A3B0SUG6_9ZZZZ</name>
<dbReference type="SUPFAM" id="SSF53383">
    <property type="entry name" value="PLP-dependent transferases"/>
    <property type="match status" value="1"/>
</dbReference>
<evidence type="ECO:0000256" key="4">
    <source>
        <dbReference type="ARBA" id="ARBA00022898"/>
    </source>
</evidence>
<protein>
    <submittedName>
        <fullName evidence="5">Acetylornithine aminotransferase</fullName>
        <ecNumber evidence="5">2.6.1.11</ecNumber>
    </submittedName>
</protein>
<dbReference type="InterPro" id="IPR015422">
    <property type="entry name" value="PyrdxlP-dep_Trfase_small"/>
</dbReference>
<dbReference type="Gene3D" id="3.90.1150.10">
    <property type="entry name" value="Aspartate Aminotransferase, domain 1"/>
    <property type="match status" value="1"/>
</dbReference>
<sequence>MANTARTLDTDVLLSRLLQMRTHGGPAQTIGLGQEVVRTILVSDESLRSAVVDAFAHYERLMTTHPDLLAMDEKTQCARVQDGFVNFYPDDQINPYIALAGDGPWIITLKGAVIYDCGGYGMLGFGHAPRGVIEAMSRPHVMANVMTPSVSHLDFIDRLRQEIGHTRSGTPPFAKFLCLNSGSEAVNMATRLSDINAKSMTDPGGRYDGKSIRAASLTNSFHGRTDGPAHFTDSTRKKYREHLASFRDSDTLLTIEPNNIESLETVFKDAENENLFIQAFFMEPVMGEGDPGLSMTPDFYERARELTSQHGALLLVDSIQAGLRAHGVLSIVDYPGFQHLPAPDMETYSKALNAGQYPLSVLAMTASTAALYRKGVYGNTMTSNPRAMDIAVEVLDNITPELRDNIVRRGKQLVDGLRDIAQELKDTITKVQGTGLLLSCELHPRFTCTGAGSTEEYLRRNGLGVIHGGTNSLRYTPSFFIDNTGVDLVLERTRDALINGPSQQQQR</sequence>
<keyword evidence="4" id="KW-0663">Pyridoxal phosphate</keyword>
<dbReference type="InterPro" id="IPR050103">
    <property type="entry name" value="Class-III_PLP-dep_AT"/>
</dbReference>
<dbReference type="PANTHER" id="PTHR11986">
    <property type="entry name" value="AMINOTRANSFERASE CLASS III"/>
    <property type="match status" value="1"/>
</dbReference>
<evidence type="ECO:0000256" key="1">
    <source>
        <dbReference type="ARBA" id="ARBA00001933"/>
    </source>
</evidence>
<evidence type="ECO:0000313" key="5">
    <source>
        <dbReference type="EMBL" id="VAW09555.1"/>
    </source>
</evidence>
<dbReference type="GO" id="GO:0042802">
    <property type="term" value="F:identical protein binding"/>
    <property type="evidence" value="ECO:0007669"/>
    <property type="project" value="TreeGrafter"/>
</dbReference>
<dbReference type="EMBL" id="UOEK01000607">
    <property type="protein sequence ID" value="VAW09555.1"/>
    <property type="molecule type" value="Genomic_DNA"/>
</dbReference>
<evidence type="ECO:0000256" key="2">
    <source>
        <dbReference type="ARBA" id="ARBA00022576"/>
    </source>
</evidence>
<dbReference type="EC" id="2.6.1.11" evidence="5"/>
<organism evidence="5">
    <name type="scientific">hydrothermal vent metagenome</name>
    <dbReference type="NCBI Taxonomy" id="652676"/>
    <lineage>
        <taxon>unclassified sequences</taxon>
        <taxon>metagenomes</taxon>
        <taxon>ecological metagenomes</taxon>
    </lineage>
</organism>
<dbReference type="Pfam" id="PF00202">
    <property type="entry name" value="Aminotran_3"/>
    <property type="match status" value="1"/>
</dbReference>
<keyword evidence="2 5" id="KW-0032">Aminotransferase</keyword>
<dbReference type="GO" id="GO:0030170">
    <property type="term" value="F:pyridoxal phosphate binding"/>
    <property type="evidence" value="ECO:0007669"/>
    <property type="project" value="InterPro"/>
</dbReference>
<comment type="cofactor">
    <cofactor evidence="1">
        <name>pyridoxal 5'-phosphate</name>
        <dbReference type="ChEBI" id="CHEBI:597326"/>
    </cofactor>
</comment>
<dbReference type="PANTHER" id="PTHR11986:SF79">
    <property type="entry name" value="ACETYLORNITHINE AMINOTRANSFERASE, MITOCHONDRIAL"/>
    <property type="match status" value="1"/>
</dbReference>
<dbReference type="InterPro" id="IPR015424">
    <property type="entry name" value="PyrdxlP-dep_Trfase"/>
</dbReference>
<dbReference type="AlphaFoldDB" id="A0A3B0SUG6"/>
<accession>A0A3B0SUG6</accession>
<dbReference type="GO" id="GO:0003992">
    <property type="term" value="F:N2-acetyl-L-ornithine:2-oxoglutarate 5-aminotransferase activity"/>
    <property type="evidence" value="ECO:0007669"/>
    <property type="project" value="UniProtKB-EC"/>
</dbReference>
<gene>
    <name evidence="5" type="ORF">MNBD_ACTINO02-171</name>
</gene>
<reference evidence="5" key="1">
    <citation type="submission" date="2018-06" db="EMBL/GenBank/DDBJ databases">
        <authorList>
            <person name="Zhirakovskaya E."/>
        </authorList>
    </citation>
    <scope>NUCLEOTIDE SEQUENCE</scope>
</reference>
<dbReference type="InterPro" id="IPR015421">
    <property type="entry name" value="PyrdxlP-dep_Trfase_major"/>
</dbReference>
<dbReference type="InterPro" id="IPR005814">
    <property type="entry name" value="Aminotrans_3"/>
</dbReference>
<dbReference type="Gene3D" id="3.40.640.10">
    <property type="entry name" value="Type I PLP-dependent aspartate aminotransferase-like (Major domain)"/>
    <property type="match status" value="1"/>
</dbReference>
<proteinExistence type="predicted"/>